<dbReference type="EMBL" id="JOTM01000011">
    <property type="protein sequence ID" value="KEK23879.1"/>
    <property type="molecule type" value="Genomic_DNA"/>
</dbReference>
<dbReference type="Proteomes" id="UP000027778">
    <property type="component" value="Unassembled WGS sequence"/>
</dbReference>
<gene>
    <name evidence="1" type="ORF">BAGA_05405</name>
</gene>
<dbReference type="AlphaFoldDB" id="A0A073K9B8"/>
<proteinExistence type="predicted"/>
<comment type="caution">
    <text evidence="1">The sequence shown here is derived from an EMBL/GenBank/DDBJ whole genome shotgun (WGS) entry which is preliminary data.</text>
</comment>
<keyword evidence="2" id="KW-1185">Reference proteome</keyword>
<dbReference type="STRING" id="574375.AZF08_20440"/>
<reference evidence="1 2" key="1">
    <citation type="submission" date="2014-06" db="EMBL/GenBank/DDBJ databases">
        <title>Draft genome sequence of Bacillus gaemokensis JCM 15801 (MCCC 1A00707).</title>
        <authorList>
            <person name="Lai Q."/>
            <person name="Liu Y."/>
            <person name="Shao Z."/>
        </authorList>
    </citation>
    <scope>NUCLEOTIDE SEQUENCE [LARGE SCALE GENOMIC DNA]</scope>
    <source>
        <strain evidence="1 2">JCM 15801</strain>
    </source>
</reference>
<accession>A0A073K9B8</accession>
<protein>
    <submittedName>
        <fullName evidence="1">Uncharacterized protein</fullName>
    </submittedName>
</protein>
<evidence type="ECO:0000313" key="1">
    <source>
        <dbReference type="EMBL" id="KEK23879.1"/>
    </source>
</evidence>
<organism evidence="1 2">
    <name type="scientific">Bacillus gaemokensis</name>
    <dbReference type="NCBI Taxonomy" id="574375"/>
    <lineage>
        <taxon>Bacteria</taxon>
        <taxon>Bacillati</taxon>
        <taxon>Bacillota</taxon>
        <taxon>Bacilli</taxon>
        <taxon>Bacillales</taxon>
        <taxon>Bacillaceae</taxon>
        <taxon>Bacillus</taxon>
        <taxon>Bacillus cereus group</taxon>
    </lineage>
</organism>
<name>A0A073K9B8_9BACI</name>
<dbReference type="RefSeq" id="WP_033674971.1">
    <property type="nucleotide sequence ID" value="NZ_JOTM01000011.1"/>
</dbReference>
<sequence length="81" mass="9351">MLIKKYENIKQGYYTKALRFIKEKEKKVKLVLSYSVATNGKRWIDDKGKGRLFALLGNKNDMFNVKALVLGKLKLSVMIGR</sequence>
<evidence type="ECO:0000313" key="2">
    <source>
        <dbReference type="Proteomes" id="UP000027778"/>
    </source>
</evidence>